<keyword evidence="1" id="KW-0863">Zinc-finger</keyword>
<dbReference type="SUPFAM" id="SSF52540">
    <property type="entry name" value="P-loop containing nucleoside triphosphate hydrolases"/>
    <property type="match status" value="1"/>
</dbReference>
<gene>
    <name evidence="4" type="ORF">RCL2_002371400</name>
</gene>
<dbReference type="EMBL" id="BLAL01000257">
    <property type="protein sequence ID" value="GES97128.1"/>
    <property type="molecule type" value="Genomic_DNA"/>
</dbReference>
<evidence type="ECO:0000259" key="3">
    <source>
        <dbReference type="PROSITE" id="PS50158"/>
    </source>
</evidence>
<keyword evidence="2" id="KW-0175">Coiled coil</keyword>
<dbReference type="GO" id="GO:0008270">
    <property type="term" value="F:zinc ion binding"/>
    <property type="evidence" value="ECO:0007669"/>
    <property type="project" value="UniProtKB-KW"/>
</dbReference>
<feature type="domain" description="CCHC-type" evidence="3">
    <location>
        <begin position="32"/>
        <end position="45"/>
    </location>
</feature>
<name>A0A8H3QYS2_9GLOM</name>
<evidence type="ECO:0000313" key="4">
    <source>
        <dbReference type="EMBL" id="GES97128.1"/>
    </source>
</evidence>
<dbReference type="GO" id="GO:0003676">
    <property type="term" value="F:nucleic acid binding"/>
    <property type="evidence" value="ECO:0007669"/>
    <property type="project" value="InterPro"/>
</dbReference>
<proteinExistence type="predicted"/>
<evidence type="ECO:0000256" key="1">
    <source>
        <dbReference type="PROSITE-ProRule" id="PRU00047"/>
    </source>
</evidence>
<comment type="caution">
    <text evidence="4">The sequence shown here is derived from an EMBL/GenBank/DDBJ whole genome shotgun (WGS) entry which is preliminary data.</text>
</comment>
<reference evidence="4" key="1">
    <citation type="submission" date="2019-10" db="EMBL/GenBank/DDBJ databases">
        <title>Conservation and host-specific expression of non-tandemly repeated heterogenous ribosome RNA gene in arbuscular mycorrhizal fungi.</title>
        <authorList>
            <person name="Maeda T."/>
            <person name="Kobayashi Y."/>
            <person name="Nakagawa T."/>
            <person name="Ezawa T."/>
            <person name="Yamaguchi K."/>
            <person name="Bino T."/>
            <person name="Nishimoto Y."/>
            <person name="Shigenobu S."/>
            <person name="Kawaguchi M."/>
        </authorList>
    </citation>
    <scope>NUCLEOTIDE SEQUENCE</scope>
    <source>
        <strain evidence="4">HR1</strain>
    </source>
</reference>
<evidence type="ECO:0000313" key="5">
    <source>
        <dbReference type="Proteomes" id="UP000615446"/>
    </source>
</evidence>
<dbReference type="InterPro" id="IPR027417">
    <property type="entry name" value="P-loop_NTPase"/>
</dbReference>
<dbReference type="Proteomes" id="UP000615446">
    <property type="component" value="Unassembled WGS sequence"/>
</dbReference>
<accession>A0A8H3QYS2</accession>
<dbReference type="InterPro" id="IPR001878">
    <property type="entry name" value="Znf_CCHC"/>
</dbReference>
<dbReference type="AlphaFoldDB" id="A0A8H3QYS2"/>
<organism evidence="4 5">
    <name type="scientific">Rhizophagus clarus</name>
    <dbReference type="NCBI Taxonomy" id="94130"/>
    <lineage>
        <taxon>Eukaryota</taxon>
        <taxon>Fungi</taxon>
        <taxon>Fungi incertae sedis</taxon>
        <taxon>Mucoromycota</taxon>
        <taxon>Glomeromycotina</taxon>
        <taxon>Glomeromycetes</taxon>
        <taxon>Glomerales</taxon>
        <taxon>Glomeraceae</taxon>
        <taxon>Rhizophagus</taxon>
    </lineage>
</organism>
<evidence type="ECO:0000256" key="2">
    <source>
        <dbReference type="SAM" id="Coils"/>
    </source>
</evidence>
<protein>
    <recommendedName>
        <fullName evidence="3">CCHC-type domain-containing protein</fullName>
    </recommendedName>
</protein>
<sequence>MRNFNSYREFHRCFNHQEETYHIPFRCPKNVCNKCGKKGHARQMCDTMLYFWNRLHHCGCNLKTVKRNKSTMNNGGGNHCCICLKPIKYKDAYSNQSLRKLKCKSCFENKSPLTPESEDDRKRMRIETPEDPLESMVLNPKPQSKGKNKIPKMKCLECEREERTMNPINELSICQKCDNKRIALERYGSKTTIRQCCVCGKHTDSYDSRAEGEIVCDQIIDKKIKIMVNNHENLDSEEDKYEIKRLTKRINQYLNGEFKEETLYPKEEVMNVLQEQLLVEIAEMVVENVRENVVLLNTEPIKINMDSIEWSDSAVVVQPWEITGETPIQEEIIMNQESHDNTTNEMINYMLLLGDCIEEREAYIRDLGNKYLQEVKNNKELDRQEIEKLKSELELEKTINNFVDQYIYPKMEATSMEVENCKRFTNYEALLLKLGEKTRENLLKKMNRKSVPQLIIIDGVDGIGKTTIVQNLIKKFEDQGLKVINNTFKRRRNDNPKFIKPTMKYEWLFRKEVVQQINRRIITYDKQDIILLDKSPYCEYFYQKTKSFNRGYITPYGNYRMKEEIFRYKDIIDNVIVIFLENKSCWENYYKRETKKDEEDINHHMKH</sequence>
<dbReference type="Gene3D" id="3.40.50.300">
    <property type="entry name" value="P-loop containing nucleotide triphosphate hydrolases"/>
    <property type="match status" value="1"/>
</dbReference>
<dbReference type="OrthoDB" id="2483939at2759"/>
<keyword evidence="1" id="KW-0862">Zinc</keyword>
<keyword evidence="1" id="KW-0479">Metal-binding</keyword>
<feature type="coiled-coil region" evidence="2">
    <location>
        <begin position="372"/>
        <end position="401"/>
    </location>
</feature>
<dbReference type="PROSITE" id="PS50158">
    <property type="entry name" value="ZF_CCHC"/>
    <property type="match status" value="1"/>
</dbReference>